<dbReference type="InterPro" id="IPR011006">
    <property type="entry name" value="CheY-like_superfamily"/>
</dbReference>
<dbReference type="PANTHER" id="PTHR44520">
    <property type="entry name" value="RESPONSE REGULATOR RCP1-RELATED"/>
    <property type="match status" value="1"/>
</dbReference>
<dbReference type="InterPro" id="IPR052893">
    <property type="entry name" value="TCS_response_regulator"/>
</dbReference>
<comment type="caution">
    <text evidence="1">The sequence shown here is derived from an EMBL/GenBank/DDBJ whole genome shotgun (WGS) entry which is preliminary data.</text>
</comment>
<reference evidence="1" key="1">
    <citation type="journal article" date="2015" name="Nature">
        <title>Complex archaea that bridge the gap between prokaryotes and eukaryotes.</title>
        <authorList>
            <person name="Spang A."/>
            <person name="Saw J.H."/>
            <person name="Jorgensen S.L."/>
            <person name="Zaremba-Niedzwiedzka K."/>
            <person name="Martijn J."/>
            <person name="Lind A.E."/>
            <person name="van Eijk R."/>
            <person name="Schleper C."/>
            <person name="Guy L."/>
            <person name="Ettema T.J."/>
        </authorList>
    </citation>
    <scope>NUCLEOTIDE SEQUENCE</scope>
</reference>
<organism evidence="1">
    <name type="scientific">marine sediment metagenome</name>
    <dbReference type="NCBI Taxonomy" id="412755"/>
    <lineage>
        <taxon>unclassified sequences</taxon>
        <taxon>metagenomes</taxon>
        <taxon>ecological metagenomes</taxon>
    </lineage>
</organism>
<proteinExistence type="predicted"/>
<dbReference type="PANTHER" id="PTHR44520:SF2">
    <property type="entry name" value="RESPONSE REGULATOR RCP1"/>
    <property type="match status" value="1"/>
</dbReference>
<protein>
    <recommendedName>
        <fullName evidence="2">Response regulatory domain-containing protein</fullName>
    </recommendedName>
</protein>
<dbReference type="AlphaFoldDB" id="A0A0F9KUI5"/>
<sequence>MVEEVVILMAEDDEGHAGLIRRNLQRAGISNEIVHFKDGGETIDSGPSLFSDWNLPGQ</sequence>
<dbReference type="SUPFAM" id="SSF52172">
    <property type="entry name" value="CheY-like"/>
    <property type="match status" value="1"/>
</dbReference>
<evidence type="ECO:0008006" key="2">
    <source>
        <dbReference type="Google" id="ProtNLM"/>
    </source>
</evidence>
<dbReference type="EMBL" id="LAZR01008487">
    <property type="protein sequence ID" value="KKM78461.1"/>
    <property type="molecule type" value="Genomic_DNA"/>
</dbReference>
<gene>
    <name evidence="1" type="ORF">LCGC14_1359680</name>
</gene>
<name>A0A0F9KUI5_9ZZZZ</name>
<evidence type="ECO:0000313" key="1">
    <source>
        <dbReference type="EMBL" id="KKM78461.1"/>
    </source>
</evidence>
<accession>A0A0F9KUI5</accession>